<feature type="compositionally biased region" description="Low complexity" evidence="1">
    <location>
        <begin position="465"/>
        <end position="477"/>
    </location>
</feature>
<keyword evidence="2" id="KW-1133">Transmembrane helix</keyword>
<feature type="transmembrane region" description="Helical" evidence="2">
    <location>
        <begin position="38"/>
        <end position="60"/>
    </location>
</feature>
<feature type="compositionally biased region" description="Polar residues" evidence="1">
    <location>
        <begin position="199"/>
        <end position="217"/>
    </location>
</feature>
<reference evidence="4" key="1">
    <citation type="submission" date="2021-01" db="EMBL/GenBank/DDBJ databases">
        <authorList>
            <person name="Corre E."/>
            <person name="Pelletier E."/>
            <person name="Niang G."/>
            <person name="Scheremetjew M."/>
            <person name="Finn R."/>
            <person name="Kale V."/>
            <person name="Holt S."/>
            <person name="Cochrane G."/>
            <person name="Meng A."/>
            <person name="Brown T."/>
            <person name="Cohen L."/>
        </authorList>
    </citation>
    <scope>NUCLEOTIDE SEQUENCE</scope>
    <source>
        <strain evidence="4">10249 10 AB</strain>
    </source>
</reference>
<proteinExistence type="predicted"/>
<evidence type="ECO:0000313" key="4">
    <source>
        <dbReference type="EMBL" id="CAE0725182.1"/>
    </source>
</evidence>
<keyword evidence="2" id="KW-0472">Membrane</keyword>
<feature type="compositionally biased region" description="Basic and acidic residues" evidence="1">
    <location>
        <begin position="145"/>
        <end position="155"/>
    </location>
</feature>
<feature type="region of interest" description="Disordered" evidence="1">
    <location>
        <begin position="401"/>
        <end position="530"/>
    </location>
</feature>
<dbReference type="AlphaFoldDB" id="A0A6V0BQ81"/>
<gene>
    <name evidence="3" type="ORF">PAUS00366_LOCUS17937</name>
    <name evidence="4" type="ORF">PAUS00366_LOCUS17939</name>
</gene>
<dbReference type="EMBL" id="HBIX01026300">
    <property type="protein sequence ID" value="CAE0725180.1"/>
    <property type="molecule type" value="Transcribed_RNA"/>
</dbReference>
<feature type="region of interest" description="Disordered" evidence="1">
    <location>
        <begin position="145"/>
        <end position="284"/>
    </location>
</feature>
<feature type="compositionally biased region" description="Low complexity" evidence="1">
    <location>
        <begin position="438"/>
        <end position="454"/>
    </location>
</feature>
<feature type="compositionally biased region" description="Polar residues" evidence="1">
    <location>
        <begin position="478"/>
        <end position="524"/>
    </location>
</feature>
<protein>
    <submittedName>
        <fullName evidence="4">Uncharacterized protein</fullName>
    </submittedName>
</protein>
<sequence length="750" mass="80264">MSTRSGNVFMDKAMLAHSKSTSPDYECGYWFVLNLRLALVAAMILLPLVVFFWGPLLRLINEYRLYRRCKQYPHIIVCKDKSKSKLRASSLSNRIIKECILPMVGLLWNVLFWCCSKILSNTIGAIIWTLTSIFTTTNINIKNEESSRTPEHEVPPQHIKHQPLSTPAPKEKEERTIKSTSTRVRISSDSLPATAVSFPKTTSPLTSDSHLPETNTKPDLFLKGETSKSYRSSSTTTTTKQYYYNVRVPVPDQRQLEGGHKSSPQPPPNSKKIDQRQRVPKRQSTISLALQRHSSIFHGENVDEIARTKATKRRLPSPMAAALTQGQHNAMHMQIDPSSLSEKMRKRRLNGETPKGISGNGSVVPRQQDGGAASRKKRKLNSGRAPLQQYIARRPAVGAWKTAKAMDKREREEREERLLRGMNRKRSKHTPTTEKLKTASSTSTSTGTESAIATNAHSNTNTLVPTSTSASAPAFSFGQTQTPTKTNATPVSTSTPVPAFQFGNNNNKQAPFNPTSTQPTQGANNGVAAAAAASKSEPAYQAPPAFSFGSVSASVTISNANAVTNSGKRKPEPTPAPTLAPVPIVPKFGSASSAPAFGAPAPTPSATAFGATAPAPPTFGAAAPSTANAFGASSGFAAASAPQQSSSQGFNQMSFGTQVAKPAISQPSFGNMKENQAPASGFLKNQPSNMNSHSPLGVKGGFSAGASYGTAMPSFGGSGVGGFNAGKAPVVATGTASARRMARKSRTRRK</sequence>
<keyword evidence="2" id="KW-0812">Transmembrane</keyword>
<name>A0A6V0BQ81_9STRA</name>
<organism evidence="4">
    <name type="scientific">Pseudo-nitzschia australis</name>
    <dbReference type="NCBI Taxonomy" id="44445"/>
    <lineage>
        <taxon>Eukaryota</taxon>
        <taxon>Sar</taxon>
        <taxon>Stramenopiles</taxon>
        <taxon>Ochrophyta</taxon>
        <taxon>Bacillariophyta</taxon>
        <taxon>Bacillariophyceae</taxon>
        <taxon>Bacillariophycidae</taxon>
        <taxon>Bacillariales</taxon>
        <taxon>Bacillariaceae</taxon>
        <taxon>Pseudo-nitzschia</taxon>
    </lineage>
</organism>
<dbReference type="EMBL" id="HBIX01026302">
    <property type="protein sequence ID" value="CAE0725182.1"/>
    <property type="molecule type" value="Transcribed_RNA"/>
</dbReference>
<feature type="compositionally biased region" description="Basic residues" evidence="1">
    <location>
        <begin position="740"/>
        <end position="750"/>
    </location>
</feature>
<feature type="region of interest" description="Disordered" evidence="1">
    <location>
        <begin position="346"/>
        <end position="387"/>
    </location>
</feature>
<evidence type="ECO:0000256" key="2">
    <source>
        <dbReference type="SAM" id="Phobius"/>
    </source>
</evidence>
<feature type="compositionally biased region" description="Polar residues" evidence="1">
    <location>
        <begin position="178"/>
        <end position="191"/>
    </location>
</feature>
<feature type="compositionally biased region" description="Basic and acidic residues" evidence="1">
    <location>
        <begin position="404"/>
        <end position="419"/>
    </location>
</feature>
<evidence type="ECO:0000256" key="1">
    <source>
        <dbReference type="SAM" id="MobiDB-lite"/>
    </source>
</evidence>
<accession>A0A6V0BQ81</accession>
<feature type="compositionally biased region" description="Polar residues" evidence="1">
    <location>
        <begin position="455"/>
        <end position="464"/>
    </location>
</feature>
<evidence type="ECO:0000313" key="3">
    <source>
        <dbReference type="EMBL" id="CAE0725180.1"/>
    </source>
</evidence>
<feature type="compositionally biased region" description="Low complexity" evidence="1">
    <location>
        <begin position="229"/>
        <end position="244"/>
    </location>
</feature>
<feature type="region of interest" description="Disordered" evidence="1">
    <location>
        <begin position="727"/>
        <end position="750"/>
    </location>
</feature>